<evidence type="ECO:0000313" key="2">
    <source>
        <dbReference type="Proteomes" id="UP001519460"/>
    </source>
</evidence>
<gene>
    <name evidence="1" type="ORF">BaRGS_00022709</name>
</gene>
<comment type="caution">
    <text evidence="1">The sequence shown here is derived from an EMBL/GenBank/DDBJ whole genome shotgun (WGS) entry which is preliminary data.</text>
</comment>
<evidence type="ECO:0000313" key="1">
    <source>
        <dbReference type="EMBL" id="KAK7486100.1"/>
    </source>
</evidence>
<dbReference type="AlphaFoldDB" id="A0ABD0KGM4"/>
<dbReference type="Proteomes" id="UP001519460">
    <property type="component" value="Unassembled WGS sequence"/>
</dbReference>
<protein>
    <submittedName>
        <fullName evidence="1">Uncharacterized protein</fullName>
    </submittedName>
</protein>
<dbReference type="SUPFAM" id="SSF53254">
    <property type="entry name" value="Phosphoglycerate mutase-like"/>
    <property type="match status" value="1"/>
</dbReference>
<dbReference type="EMBL" id="JACVVK020000184">
    <property type="protein sequence ID" value="KAK7486100.1"/>
    <property type="molecule type" value="Genomic_DNA"/>
</dbReference>
<organism evidence="1 2">
    <name type="scientific">Batillaria attramentaria</name>
    <dbReference type="NCBI Taxonomy" id="370345"/>
    <lineage>
        <taxon>Eukaryota</taxon>
        <taxon>Metazoa</taxon>
        <taxon>Spiralia</taxon>
        <taxon>Lophotrochozoa</taxon>
        <taxon>Mollusca</taxon>
        <taxon>Gastropoda</taxon>
        <taxon>Caenogastropoda</taxon>
        <taxon>Sorbeoconcha</taxon>
        <taxon>Cerithioidea</taxon>
        <taxon>Batillariidae</taxon>
        <taxon>Batillaria</taxon>
    </lineage>
</organism>
<dbReference type="Gene3D" id="3.40.50.1240">
    <property type="entry name" value="Phosphoglycerate mutase-like"/>
    <property type="match status" value="1"/>
</dbReference>
<proteinExistence type="predicted"/>
<feature type="non-terminal residue" evidence="1">
    <location>
        <position position="1"/>
    </location>
</feature>
<keyword evidence="2" id="KW-1185">Reference proteome</keyword>
<sequence>LLIHGRFTRQSNIDSGVTSYERHELEGLQPAVTTTHNSHEGNPVPPGTVLERVHVLLVSAPRTGAHKPFGKFPTPPTPCNFTHITELSEKSQLYSQTLQTYLAMRKSKSGLHHFKMTSEADFCGENDVPPTALLGMVKLGEVFAKKYSGKVVPALHTVPEENLKIVRSVAGQEYFQSAAAFLHGLLSEKQFMRVDFQKIESHVCRGLGSPCWCDGICHIDTFMQKAYRDEHDVFKDPDTVFFERKRLYDELRVRDYQSAKQLVLSVTPWLCELKTIPCDGNQQCLSISNSHVNQLLTAIGKHNQYLSANSLFASYAAADTRTYFKNMFAWFLEKTLPVRFRVDVVDDFFLLKVLAALGIPVLDHIFPGSQLVIEQYVKAKSKRSGKFWRILYNGDVITESVPSCVDELWHDLCGSDAVRTHVESLVEGSMFGDCGYTKDEL</sequence>
<name>A0ABD0KGM4_9CAEN</name>
<accession>A0ABD0KGM4</accession>
<reference evidence="1 2" key="1">
    <citation type="journal article" date="2023" name="Sci. Data">
        <title>Genome assembly of the Korean intertidal mud-creeper Batillaria attramentaria.</title>
        <authorList>
            <person name="Patra A.K."/>
            <person name="Ho P.T."/>
            <person name="Jun S."/>
            <person name="Lee S.J."/>
            <person name="Kim Y."/>
            <person name="Won Y.J."/>
        </authorList>
    </citation>
    <scope>NUCLEOTIDE SEQUENCE [LARGE SCALE GENOMIC DNA]</scope>
    <source>
        <strain evidence="1">Wonlab-2016</strain>
    </source>
</reference>
<dbReference type="InterPro" id="IPR029033">
    <property type="entry name" value="His_PPase_superfam"/>
</dbReference>